<evidence type="ECO:0000313" key="2">
    <source>
        <dbReference type="EMBL" id="MFB2833249.1"/>
    </source>
</evidence>
<sequence length="442" mass="50668">MLIYCLCDRCHSLPTVRDRVTQAIVKNALEPEWETIFEPNSYGFRGGRSCHDAIGQCFNKLVYSPRGCNHKWVLDADISGFFDNIAHESILSSIGSMPSGELIKEWLKAGYIDKGIYNPSETGTPQGGVISPLLANIGLHGLEIFINSINPKLGVIRYADDFVVTSKDKESLEKVLTLIKQWLLQRGLEISQEKTRIVHINDGFNFLGFNLRHYNGKLLIKPQKEKVLAFCKKIGKMLSEMKARTQEDVITTLNPLLRGFANYYKGVVSKQTFSYINYRVWQYLWRWAKRRHPNKSKGWVKAKYFHRLKGRDWTFMCKGTGREGKEATHILYDISSTPIIRHIKVKGNSSPDDPSLGEYWEQRQNKQGKNYWAKGSKYERVAKEQNWKCPICGDSLLNGEQIETHHIVPVRNGGTDDPDNLIHLHKACHKQEHSKSKFTGLK</sequence>
<keyword evidence="2" id="KW-0695">RNA-directed DNA polymerase</keyword>
<organism evidence="2 3">
    <name type="scientific">Floridaenema evergladense BLCC-F167</name>
    <dbReference type="NCBI Taxonomy" id="3153639"/>
    <lineage>
        <taxon>Bacteria</taxon>
        <taxon>Bacillati</taxon>
        <taxon>Cyanobacteriota</taxon>
        <taxon>Cyanophyceae</taxon>
        <taxon>Oscillatoriophycideae</taxon>
        <taxon>Aerosakkonematales</taxon>
        <taxon>Aerosakkonemataceae</taxon>
        <taxon>Floridanema</taxon>
        <taxon>Floridanema evergladense</taxon>
    </lineage>
</organism>
<dbReference type="Pfam" id="PF01844">
    <property type="entry name" value="HNH"/>
    <property type="match status" value="1"/>
</dbReference>
<accession>A0ABV4WDU3</accession>
<feature type="domain" description="Reverse transcriptase" evidence="1">
    <location>
        <begin position="1"/>
        <end position="211"/>
    </location>
</feature>
<dbReference type="PROSITE" id="PS50878">
    <property type="entry name" value="RT_POL"/>
    <property type="match status" value="1"/>
</dbReference>
<evidence type="ECO:0000259" key="1">
    <source>
        <dbReference type="PROSITE" id="PS50878"/>
    </source>
</evidence>
<keyword evidence="2" id="KW-0808">Transferase</keyword>
<comment type="caution">
    <text evidence="2">The sequence shown here is derived from an EMBL/GenBank/DDBJ whole genome shotgun (WGS) entry which is preliminary data.</text>
</comment>
<dbReference type="InterPro" id="IPR043128">
    <property type="entry name" value="Rev_trsase/Diguanyl_cyclase"/>
</dbReference>
<dbReference type="Gene3D" id="1.10.30.50">
    <property type="match status" value="1"/>
</dbReference>
<dbReference type="InterPro" id="IPR002711">
    <property type="entry name" value="HNH"/>
</dbReference>
<dbReference type="GO" id="GO:0003964">
    <property type="term" value="F:RNA-directed DNA polymerase activity"/>
    <property type="evidence" value="ECO:0007669"/>
    <property type="project" value="UniProtKB-KW"/>
</dbReference>
<dbReference type="CDD" id="cd01651">
    <property type="entry name" value="RT_G2_intron"/>
    <property type="match status" value="1"/>
</dbReference>
<reference evidence="2 3" key="1">
    <citation type="submission" date="2024-09" db="EMBL/GenBank/DDBJ databases">
        <title>Floridaenema gen nov. (Aerosakkonemataceae, Aerosakkonematales ord. nov., Cyanobacteria) from benthic tropical and subtropical fresh waters, with the description of four new species.</title>
        <authorList>
            <person name="Moretto J.A."/>
            <person name="Berthold D.E."/>
            <person name="Lefler F.W."/>
            <person name="Huang I.-S."/>
            <person name="Laughinghouse H. IV."/>
        </authorList>
    </citation>
    <scope>NUCLEOTIDE SEQUENCE [LARGE SCALE GENOMIC DNA]</scope>
    <source>
        <strain evidence="2 3">BLCC-F167</strain>
    </source>
</reference>
<dbReference type="Gene3D" id="3.30.70.270">
    <property type="match status" value="1"/>
</dbReference>
<proteinExistence type="predicted"/>
<dbReference type="InterPro" id="IPR043502">
    <property type="entry name" value="DNA/RNA_pol_sf"/>
</dbReference>
<dbReference type="Proteomes" id="UP001576780">
    <property type="component" value="Unassembled WGS sequence"/>
</dbReference>
<dbReference type="SUPFAM" id="SSF56672">
    <property type="entry name" value="DNA/RNA polymerases"/>
    <property type="match status" value="1"/>
</dbReference>
<dbReference type="Pfam" id="PF00078">
    <property type="entry name" value="RVT_1"/>
    <property type="match status" value="1"/>
</dbReference>
<dbReference type="Pfam" id="PF08388">
    <property type="entry name" value="GIIM"/>
    <property type="match status" value="1"/>
</dbReference>
<evidence type="ECO:0000313" key="3">
    <source>
        <dbReference type="Proteomes" id="UP001576780"/>
    </source>
</evidence>
<dbReference type="PANTHER" id="PTHR34047:SF10">
    <property type="entry name" value="GROUP II INTRON-ASSOCIATED OPEN READING FRAME"/>
    <property type="match status" value="1"/>
</dbReference>
<keyword evidence="2" id="KW-0548">Nucleotidyltransferase</keyword>
<name>A0ABV4WDU3_9CYAN</name>
<dbReference type="InterPro" id="IPR013597">
    <property type="entry name" value="Mat_intron_G2"/>
</dbReference>
<protein>
    <submittedName>
        <fullName evidence="2">Group II intron reverse transcriptase</fullName>
    </submittedName>
</protein>
<dbReference type="EMBL" id="JBHFNT010000020">
    <property type="protein sequence ID" value="MFB2833249.1"/>
    <property type="molecule type" value="Genomic_DNA"/>
</dbReference>
<dbReference type="PANTHER" id="PTHR34047">
    <property type="entry name" value="NUCLEAR INTRON MATURASE 1, MITOCHONDRIAL-RELATED"/>
    <property type="match status" value="1"/>
</dbReference>
<dbReference type="SMART" id="SM00507">
    <property type="entry name" value="HNHc"/>
    <property type="match status" value="1"/>
</dbReference>
<gene>
    <name evidence="2" type="ORF">ACE1CA_01810</name>
</gene>
<dbReference type="InterPro" id="IPR051083">
    <property type="entry name" value="GrpII_Intron_Splice-Mob/Def"/>
</dbReference>
<keyword evidence="3" id="KW-1185">Reference proteome</keyword>
<dbReference type="CDD" id="cd00085">
    <property type="entry name" value="HNHc"/>
    <property type="match status" value="1"/>
</dbReference>
<dbReference type="InterPro" id="IPR000477">
    <property type="entry name" value="RT_dom"/>
</dbReference>
<dbReference type="InterPro" id="IPR003615">
    <property type="entry name" value="HNH_nuc"/>
</dbReference>